<dbReference type="Proteomes" id="UP000324639">
    <property type="component" value="Chromosome Bgt_-02"/>
</dbReference>
<gene>
    <name evidence="1" type="ORF">BGT96224V316_LOCUS1437</name>
</gene>
<keyword evidence="2" id="KW-1185">Reference proteome</keyword>
<dbReference type="AlphaFoldDB" id="A0A9X9L9D9"/>
<reference evidence="1 2" key="1">
    <citation type="submission" date="2018-08" db="EMBL/GenBank/DDBJ databases">
        <authorList>
            <person name="Muller C M."/>
        </authorList>
    </citation>
    <scope>NUCLEOTIDE SEQUENCE [LARGE SCALE GENOMIC DNA]</scope>
</reference>
<evidence type="ECO:0000313" key="1">
    <source>
        <dbReference type="EMBL" id="VCU40196.1"/>
    </source>
</evidence>
<accession>A0A9X9L9D9</accession>
<dbReference type="EMBL" id="LR026985">
    <property type="protein sequence ID" value="VCU40196.1"/>
    <property type="molecule type" value="Genomic_DNA"/>
</dbReference>
<protein>
    <submittedName>
        <fullName evidence="1">Bgt-20928</fullName>
    </submittedName>
</protein>
<sequence length="31" mass="3808">MGVCLLFIRIKYYPRHHSSTQGRYGKRYTEF</sequence>
<proteinExistence type="predicted"/>
<evidence type="ECO:0000313" key="2">
    <source>
        <dbReference type="Proteomes" id="UP000324639"/>
    </source>
</evidence>
<name>A0A9X9L9D9_BLUGR</name>
<organism evidence="1 2">
    <name type="scientific">Blumeria graminis f. sp. tritici</name>
    <dbReference type="NCBI Taxonomy" id="62690"/>
    <lineage>
        <taxon>Eukaryota</taxon>
        <taxon>Fungi</taxon>
        <taxon>Dikarya</taxon>
        <taxon>Ascomycota</taxon>
        <taxon>Pezizomycotina</taxon>
        <taxon>Leotiomycetes</taxon>
        <taxon>Erysiphales</taxon>
        <taxon>Erysiphaceae</taxon>
        <taxon>Blumeria</taxon>
    </lineage>
</organism>